<dbReference type="Pfam" id="PF13976">
    <property type="entry name" value="gag_pre-integrs"/>
    <property type="match status" value="1"/>
</dbReference>
<evidence type="ECO:0000313" key="4">
    <source>
        <dbReference type="EMBL" id="GEZ22712.1"/>
    </source>
</evidence>
<dbReference type="GO" id="GO:0003676">
    <property type="term" value="F:nucleic acid binding"/>
    <property type="evidence" value="ECO:0007669"/>
    <property type="project" value="InterPro"/>
</dbReference>
<evidence type="ECO:0000259" key="3">
    <source>
        <dbReference type="PROSITE" id="PS50158"/>
    </source>
</evidence>
<dbReference type="AlphaFoldDB" id="A0A699I747"/>
<dbReference type="Gene3D" id="4.10.60.10">
    <property type="entry name" value="Zinc finger, CCHC-type"/>
    <property type="match status" value="1"/>
</dbReference>
<feature type="region of interest" description="Disordered" evidence="2">
    <location>
        <begin position="159"/>
        <end position="182"/>
    </location>
</feature>
<feature type="compositionally biased region" description="Basic and acidic residues" evidence="2">
    <location>
        <begin position="159"/>
        <end position="174"/>
    </location>
</feature>
<accession>A0A699I747</accession>
<keyword evidence="1" id="KW-0863">Zinc-finger</keyword>
<dbReference type="EMBL" id="BKCJ010254532">
    <property type="protein sequence ID" value="GEZ22712.1"/>
    <property type="molecule type" value="Genomic_DNA"/>
</dbReference>
<dbReference type="PROSITE" id="PS50158">
    <property type="entry name" value="ZF_CCHC"/>
    <property type="match status" value="1"/>
</dbReference>
<proteinExistence type="predicted"/>
<dbReference type="SMART" id="SM00343">
    <property type="entry name" value="ZnF_C2HC"/>
    <property type="match status" value="2"/>
</dbReference>
<dbReference type="Pfam" id="PF22936">
    <property type="entry name" value="Pol_BBD"/>
    <property type="match status" value="1"/>
</dbReference>
<evidence type="ECO:0000256" key="1">
    <source>
        <dbReference type="PROSITE-ProRule" id="PRU00047"/>
    </source>
</evidence>
<evidence type="ECO:0000256" key="2">
    <source>
        <dbReference type="SAM" id="MobiDB-lite"/>
    </source>
</evidence>
<name>A0A699I747_TANCI</name>
<dbReference type="Pfam" id="PF00098">
    <property type="entry name" value="zf-CCHC"/>
    <property type="match status" value="1"/>
</dbReference>
<feature type="domain" description="CCHC-type" evidence="3">
    <location>
        <begin position="145"/>
        <end position="160"/>
    </location>
</feature>
<keyword evidence="1" id="KW-0862">Zinc</keyword>
<protein>
    <submittedName>
        <fullName evidence="4">Ribonuclease H-like domain-containing protein</fullName>
    </submittedName>
</protein>
<reference evidence="4" key="1">
    <citation type="journal article" date="2019" name="Sci. Rep.">
        <title>Draft genome of Tanacetum cinerariifolium, the natural source of mosquito coil.</title>
        <authorList>
            <person name="Yamashiro T."/>
            <person name="Shiraishi A."/>
            <person name="Satake H."/>
            <person name="Nakayama K."/>
        </authorList>
    </citation>
    <scope>NUCLEOTIDE SEQUENCE</scope>
</reference>
<dbReference type="InterPro" id="IPR054722">
    <property type="entry name" value="PolX-like_BBD"/>
</dbReference>
<comment type="caution">
    <text evidence="4">The sequence shown here is derived from an EMBL/GenBank/DDBJ whole genome shotgun (WGS) entry which is preliminary data.</text>
</comment>
<dbReference type="GO" id="GO:0008270">
    <property type="term" value="F:zinc ion binding"/>
    <property type="evidence" value="ECO:0007669"/>
    <property type="project" value="UniProtKB-KW"/>
</dbReference>
<organism evidence="4">
    <name type="scientific">Tanacetum cinerariifolium</name>
    <name type="common">Dalmatian daisy</name>
    <name type="synonym">Chrysanthemum cinerariifolium</name>
    <dbReference type="NCBI Taxonomy" id="118510"/>
    <lineage>
        <taxon>Eukaryota</taxon>
        <taxon>Viridiplantae</taxon>
        <taxon>Streptophyta</taxon>
        <taxon>Embryophyta</taxon>
        <taxon>Tracheophyta</taxon>
        <taxon>Spermatophyta</taxon>
        <taxon>Magnoliopsida</taxon>
        <taxon>eudicotyledons</taxon>
        <taxon>Gunneridae</taxon>
        <taxon>Pentapetalae</taxon>
        <taxon>asterids</taxon>
        <taxon>campanulids</taxon>
        <taxon>Asterales</taxon>
        <taxon>Asteraceae</taxon>
        <taxon>Asteroideae</taxon>
        <taxon>Anthemideae</taxon>
        <taxon>Anthemidinae</taxon>
        <taxon>Tanacetum</taxon>
    </lineage>
</organism>
<gene>
    <name evidence="4" type="ORF">Tci_494685</name>
</gene>
<sequence length="583" mass="65712">MIDYSLWEVILNGDFPAPTRVIEGVLQPVAPTTAEQRLARKNELKARGTLLMALPNKHQLKFNNAKMLLEAIEKKFGGNTETKKAEVKSSSSASTITQNISFVSSSNTDNANEPVSATASVSNVDAVDLEEMNLIWKMAMLTVECYNCHRKGHFARECRSPKDTRRNGATEPQRRSVPVETSTSNALVSQCDGYNYQVFTRAMFDCDDYLSFGSDESLPPSPIYDRPSIQYVETPIPTANSKKVIPQPTSNGKRRNRKACFVCKSLDHLIKDCDYHEKKMAQPTARNHAKKGTHKQYAPMTLPNSQRHVVPATVLTQSKLVPITDVRPVTTAVVQGKWEWKPKCLVFDHVSYNTSASMTIKRFDYNDALGRSNGCLRHMIGNTSYLSDFEELNGRYVAFGGNSKGGKISRKGKIRTGKLDFDDVYFVKELKFNLFSVLQMCDKKNSLLFTDTECFVLSPEFNQPDENQVLLRVPRENNMYNVNLKNIVPSGDLTSLFAKETFHDSILWHRRLGHINFKTVNKLVKGNLVRGLLTKFFKNDNTCVACKKGKQHRASCKTKPVSFVDNPYTGFTWTDLDLPLLKA</sequence>
<dbReference type="InterPro" id="IPR036875">
    <property type="entry name" value="Znf_CCHC_sf"/>
</dbReference>
<dbReference type="SUPFAM" id="SSF57756">
    <property type="entry name" value="Retrovirus zinc finger-like domains"/>
    <property type="match status" value="1"/>
</dbReference>
<dbReference type="InterPro" id="IPR025724">
    <property type="entry name" value="GAG-pre-integrase_dom"/>
</dbReference>
<dbReference type="InterPro" id="IPR001878">
    <property type="entry name" value="Znf_CCHC"/>
</dbReference>
<keyword evidence="1" id="KW-0479">Metal-binding</keyword>